<evidence type="ECO:0000313" key="5">
    <source>
        <dbReference type="Proteomes" id="UP000293874"/>
    </source>
</evidence>
<keyword evidence="1" id="KW-0812">Transmembrane</keyword>
<dbReference type="Gene3D" id="1.25.40.10">
    <property type="entry name" value="Tetratricopeptide repeat domain"/>
    <property type="match status" value="2"/>
</dbReference>
<evidence type="ECO:0000313" key="4">
    <source>
        <dbReference type="EMBL" id="RZS65555.1"/>
    </source>
</evidence>
<dbReference type="AlphaFoldDB" id="A0A4Q7MBG1"/>
<keyword evidence="1" id="KW-0472">Membrane</keyword>
<keyword evidence="5" id="KW-1185">Reference proteome</keyword>
<dbReference type="InterPro" id="IPR011990">
    <property type="entry name" value="TPR-like_helical_dom_sf"/>
</dbReference>
<evidence type="ECO:0000256" key="1">
    <source>
        <dbReference type="SAM" id="Phobius"/>
    </source>
</evidence>
<dbReference type="SUPFAM" id="SSF48452">
    <property type="entry name" value="TPR-like"/>
    <property type="match status" value="2"/>
</dbReference>
<dbReference type="SMART" id="SM00028">
    <property type="entry name" value="TPR"/>
    <property type="match status" value="4"/>
</dbReference>
<dbReference type="RefSeq" id="WP_130544211.1">
    <property type="nucleotide sequence ID" value="NZ_CP042431.1"/>
</dbReference>
<evidence type="ECO:0000259" key="3">
    <source>
        <dbReference type="Pfam" id="PF12770"/>
    </source>
</evidence>
<gene>
    <name evidence="4" type="ORF">EV199_5729</name>
</gene>
<dbReference type="Pfam" id="PF12770">
    <property type="entry name" value="CHAT"/>
    <property type="match status" value="1"/>
</dbReference>
<dbReference type="OrthoDB" id="9771112at2"/>
<feature type="domain" description="CHAT" evidence="3">
    <location>
        <begin position="609"/>
        <end position="875"/>
    </location>
</feature>
<keyword evidence="1" id="KW-1133">Transmembrane helix</keyword>
<dbReference type="InterPro" id="IPR019734">
    <property type="entry name" value="TPR_rpt"/>
</dbReference>
<name>A0A4Q7MBG1_9BACT</name>
<keyword evidence="2" id="KW-0732">Signal</keyword>
<dbReference type="Proteomes" id="UP000293874">
    <property type="component" value="Unassembled WGS sequence"/>
</dbReference>
<dbReference type="InterPro" id="IPR024983">
    <property type="entry name" value="CHAT_dom"/>
</dbReference>
<organism evidence="4 5">
    <name type="scientific">Pseudobacter ginsenosidimutans</name>
    <dbReference type="NCBI Taxonomy" id="661488"/>
    <lineage>
        <taxon>Bacteria</taxon>
        <taxon>Pseudomonadati</taxon>
        <taxon>Bacteroidota</taxon>
        <taxon>Chitinophagia</taxon>
        <taxon>Chitinophagales</taxon>
        <taxon>Chitinophagaceae</taxon>
        <taxon>Pseudobacter</taxon>
    </lineage>
</organism>
<feature type="transmembrane region" description="Helical" evidence="1">
    <location>
        <begin position="888"/>
        <end position="909"/>
    </location>
</feature>
<protein>
    <submittedName>
        <fullName evidence="4">CHAT domain-containing protein</fullName>
    </submittedName>
</protein>
<reference evidence="4 5" key="1">
    <citation type="submission" date="2019-02" db="EMBL/GenBank/DDBJ databases">
        <title>Genomic Encyclopedia of Type Strains, Phase IV (KMG-IV): sequencing the most valuable type-strain genomes for metagenomic binning, comparative biology and taxonomic classification.</title>
        <authorList>
            <person name="Goeker M."/>
        </authorList>
    </citation>
    <scope>NUCLEOTIDE SEQUENCE [LARGE SCALE GENOMIC DNA]</scope>
    <source>
        <strain evidence="4 5">DSM 18116</strain>
    </source>
</reference>
<dbReference type="PANTHER" id="PTHR10098:SF108">
    <property type="entry name" value="TETRATRICOPEPTIDE REPEAT PROTEIN 28"/>
    <property type="match status" value="1"/>
</dbReference>
<evidence type="ECO:0000256" key="2">
    <source>
        <dbReference type="SAM" id="SignalP"/>
    </source>
</evidence>
<feature type="chain" id="PRO_5020676905" evidence="2">
    <location>
        <begin position="24"/>
        <end position="914"/>
    </location>
</feature>
<accession>A0A4Q7MBG1</accession>
<sequence length="914" mass="103602">MLRCQSVLPFILLLLCLSVHGRAAATADSTSLPENVQAELNLSRQKDDLTSWLYARIDYAEAAPAARISFLMNTQKEAWRSYRNLPERQAWFNLLILQGYNLLQTGNMLASIQAYEKAMEFYDAYPIADTDEYVEYVLKPLGNNYTRLADYDAATFIHLKTLQILKKEGNEAEMAGVYANLATCARWKNELPDAAVYCRLGLDNAYEQTALYGLLLNTYADIMLQENKTDSALHYSERAIQHLKDWSKVYKSNSQAPGWYAAALQLNARLLLATKQPDQALLRCKEAMELQNRYFPDTKQREKAKLAVLSGDILLHYNQPQPALDSYQQALQLLLPSWKPAGADQLPPDSLLYSENTFTDALAGKAAVMAVMKYKDIALEHYFAVFRAARKLREAFSYTSSRIRDMQILRERSEAAMAIAWELHLGTSSSSLYKDRLLLITELSKAQVLQDERMMRWQMRSNIRPNDSLLLQQKRLQEAVIYYQHELMDAGKDNKANIKSLLQTAEYELALLGKRTGRTNAPSPEMLTVPALQQLYKYLPDGLTMISFFNGRQTSYLIRFDNEGVKDVLPVAGSDSLRKPVLNFVSKWFGNGPNEMINQPDQYCKESFQLYQTIFGKLEMKAIDRCILLPDGIFSYLPFDAMITGSCTGKSAGNWPFFFRQTILSQAWSLQTWYDQQQTKYPAGHFAGWFVGKSNNLSLPVLSVEKELQWLQDQIPGKYYSNESATWSAFQQEVDSAAVLHIGAHAVAATGNAFPYLQLYDQPFYLFDLQYKHFAPSLVWLGACRTGDGNLVEGEGMNSLSRAFAAAGAGGVVAGMWNVNDNASAEIMQLFYTQLGNGENAATALHKAKEEYLHNHRSNQILQLPYYWAGFTYSGHLQPVVLPSKMPAFAWVLAGICLLTLFIFFWVFFKKIYK</sequence>
<dbReference type="PANTHER" id="PTHR10098">
    <property type="entry name" value="RAPSYN-RELATED"/>
    <property type="match status" value="1"/>
</dbReference>
<proteinExistence type="predicted"/>
<comment type="caution">
    <text evidence="4">The sequence shown here is derived from an EMBL/GenBank/DDBJ whole genome shotgun (WGS) entry which is preliminary data.</text>
</comment>
<dbReference type="EMBL" id="SGXA01000005">
    <property type="protein sequence ID" value="RZS65555.1"/>
    <property type="molecule type" value="Genomic_DNA"/>
</dbReference>
<feature type="signal peptide" evidence="2">
    <location>
        <begin position="1"/>
        <end position="23"/>
    </location>
</feature>